<reference evidence="4 5" key="1">
    <citation type="submission" date="2024-02" db="EMBL/GenBank/DDBJ databases">
        <authorList>
            <person name="Chen Y."/>
            <person name="Shah S."/>
            <person name="Dougan E. K."/>
            <person name="Thang M."/>
            <person name="Chan C."/>
        </authorList>
    </citation>
    <scope>NUCLEOTIDE SEQUENCE [LARGE SCALE GENOMIC DNA]</scope>
</reference>
<dbReference type="Proteomes" id="UP001642484">
    <property type="component" value="Unassembled WGS sequence"/>
</dbReference>
<dbReference type="PROSITE" id="PS00678">
    <property type="entry name" value="WD_REPEATS_1"/>
    <property type="match status" value="1"/>
</dbReference>
<dbReference type="PROSITE" id="PS00160">
    <property type="entry name" value="ALDOLASE_KDPG_KHG_2"/>
    <property type="match status" value="1"/>
</dbReference>
<evidence type="ECO:0000313" key="5">
    <source>
        <dbReference type="Proteomes" id="UP001642484"/>
    </source>
</evidence>
<keyword evidence="5" id="KW-1185">Reference proteome</keyword>
<dbReference type="SUPFAM" id="SSF50978">
    <property type="entry name" value="WD40 repeat-like"/>
    <property type="match status" value="1"/>
</dbReference>
<feature type="repeat" description="WD" evidence="3">
    <location>
        <begin position="408"/>
        <end position="449"/>
    </location>
</feature>
<dbReference type="InterPro" id="IPR019775">
    <property type="entry name" value="WD40_repeat_CS"/>
</dbReference>
<dbReference type="InterPro" id="IPR020472">
    <property type="entry name" value="WD40_PAC1"/>
</dbReference>
<evidence type="ECO:0000256" key="2">
    <source>
        <dbReference type="ARBA" id="ARBA00022737"/>
    </source>
</evidence>
<proteinExistence type="predicted"/>
<keyword evidence="1 3" id="KW-0853">WD repeat</keyword>
<dbReference type="InterPro" id="IPR013785">
    <property type="entry name" value="Aldolase_TIM"/>
</dbReference>
<accession>A0ABP0JDB1</accession>
<comment type="caution">
    <text evidence="4">The sequence shown here is derived from an EMBL/GenBank/DDBJ whole genome shotgun (WGS) entry which is preliminary data.</text>
</comment>
<dbReference type="InterPro" id="IPR001680">
    <property type="entry name" value="WD40_rpt"/>
</dbReference>
<evidence type="ECO:0000256" key="1">
    <source>
        <dbReference type="ARBA" id="ARBA00022574"/>
    </source>
</evidence>
<feature type="repeat" description="WD" evidence="3">
    <location>
        <begin position="282"/>
        <end position="323"/>
    </location>
</feature>
<dbReference type="CDD" id="cd00200">
    <property type="entry name" value="WD40"/>
    <property type="match status" value="1"/>
</dbReference>
<dbReference type="NCBIfam" id="TIGR01182">
    <property type="entry name" value="eda"/>
    <property type="match status" value="1"/>
</dbReference>
<keyword evidence="2" id="KW-0677">Repeat</keyword>
<feature type="repeat" description="WD" evidence="3">
    <location>
        <begin position="492"/>
        <end position="533"/>
    </location>
</feature>
<dbReference type="InterPro" id="IPR000887">
    <property type="entry name" value="Aldlse_KDPG_KHG"/>
</dbReference>
<dbReference type="SUPFAM" id="SSF51569">
    <property type="entry name" value="Aldolase"/>
    <property type="match status" value="1"/>
</dbReference>
<dbReference type="InterPro" id="IPR031338">
    <property type="entry name" value="KDPG/KHG_AS_2"/>
</dbReference>
<evidence type="ECO:0008006" key="6">
    <source>
        <dbReference type="Google" id="ProtNLM"/>
    </source>
</evidence>
<dbReference type="PROSITE" id="PS50294">
    <property type="entry name" value="WD_REPEATS_REGION"/>
    <property type="match status" value="5"/>
</dbReference>
<evidence type="ECO:0000313" key="4">
    <source>
        <dbReference type="EMBL" id="CAK9012202.1"/>
    </source>
</evidence>
<dbReference type="Pfam" id="PF01081">
    <property type="entry name" value="Aldolase"/>
    <property type="match status" value="1"/>
</dbReference>
<dbReference type="PANTHER" id="PTHR19879:SF9">
    <property type="entry name" value="TRANSCRIPTION INITIATION FACTOR TFIID SUBUNIT 5"/>
    <property type="match status" value="1"/>
</dbReference>
<dbReference type="PRINTS" id="PR00320">
    <property type="entry name" value="GPROTEINBRPT"/>
</dbReference>
<dbReference type="CDD" id="cd00452">
    <property type="entry name" value="KDPG_aldolase"/>
    <property type="match status" value="1"/>
</dbReference>
<dbReference type="Pfam" id="PF00400">
    <property type="entry name" value="WD40"/>
    <property type="match status" value="7"/>
</dbReference>
<gene>
    <name evidence="4" type="ORF">CCMP2556_LOCUS10758</name>
</gene>
<dbReference type="InterPro" id="IPR015943">
    <property type="entry name" value="WD40/YVTN_repeat-like_dom_sf"/>
</dbReference>
<dbReference type="SMART" id="SM00320">
    <property type="entry name" value="WD40"/>
    <property type="match status" value="8"/>
</dbReference>
<dbReference type="Gene3D" id="2.130.10.10">
    <property type="entry name" value="YVTN repeat-like/Quinoprotein amine dehydrogenase"/>
    <property type="match status" value="3"/>
</dbReference>
<dbReference type="EMBL" id="CAXAMN010005080">
    <property type="protein sequence ID" value="CAK9012202.1"/>
    <property type="molecule type" value="Genomic_DNA"/>
</dbReference>
<dbReference type="PROSITE" id="PS50082">
    <property type="entry name" value="WD_REPEATS_2"/>
    <property type="match status" value="7"/>
</dbReference>
<feature type="repeat" description="WD" evidence="3">
    <location>
        <begin position="450"/>
        <end position="491"/>
    </location>
</feature>
<dbReference type="Gene3D" id="3.20.20.70">
    <property type="entry name" value="Aldolase class I"/>
    <property type="match status" value="1"/>
</dbReference>
<sequence>MTDKCKTLLAAAAVGALAGAIAAAGVVFATKRKKLKNQAFLKAELELEQKLRNVRVVPVLGLDGVEKADSLARALVEGGFFVIEVIFRPSAEDSLRLMSSTGAFVGAGTVLTAQQAASAVKAGAKFITTLGLNKEVADWCLDHAIPVIPGVASPSEVEQASRNGFTMLKFFPAEANGGPAGLKAVATPYPHLTFYPTGGVSEKNLQDYLSLSQVVAVGGTWIAPQDLIASENFELLSTLAHSTLQVVRGNVGLATSGKVATASIDHTARLWSIETGECLMSFLGHEDQVMSVAFSPDGELLATASTDKTAKLWLCDSGQCAVTCVGHSGPVYTAFFSPDGCNLLTASHDRTVKIWDTTTGECERTIARFDRTIHSAVYSPDGKMIATATDDHEVIIWNAAKLQQVQKISNHSQKVFSVQFSHDNALLLTASMDGSARIAEIETGSDKIVITGHNDWLRCAAFSPDSLKVVTASGDGKAKTWSAVTGKPLLDLAGHADWLRMAAFSVDGGLIVTASKDGTAKVWRADNGECIRTLDGHKAWVRWAAFSPGQNRRLSVGFGGL</sequence>
<dbReference type="InterPro" id="IPR036322">
    <property type="entry name" value="WD40_repeat_dom_sf"/>
</dbReference>
<evidence type="ECO:0000256" key="3">
    <source>
        <dbReference type="PROSITE-ProRule" id="PRU00221"/>
    </source>
</evidence>
<name>A0ABP0JDB1_9DINO</name>
<dbReference type="PANTHER" id="PTHR19879">
    <property type="entry name" value="TRANSCRIPTION INITIATION FACTOR TFIID"/>
    <property type="match status" value="1"/>
</dbReference>
<feature type="repeat" description="WD" evidence="3">
    <location>
        <begin position="366"/>
        <end position="407"/>
    </location>
</feature>
<organism evidence="4 5">
    <name type="scientific">Durusdinium trenchii</name>
    <dbReference type="NCBI Taxonomy" id="1381693"/>
    <lineage>
        <taxon>Eukaryota</taxon>
        <taxon>Sar</taxon>
        <taxon>Alveolata</taxon>
        <taxon>Dinophyceae</taxon>
        <taxon>Suessiales</taxon>
        <taxon>Symbiodiniaceae</taxon>
        <taxon>Durusdinium</taxon>
    </lineage>
</organism>
<protein>
    <recommendedName>
        <fullName evidence="6">2-dehydro-3-deoxy-phosphogluconate aldolase</fullName>
    </recommendedName>
</protein>
<feature type="repeat" description="WD" evidence="3">
    <location>
        <begin position="259"/>
        <end position="281"/>
    </location>
</feature>
<feature type="repeat" description="WD" evidence="3">
    <location>
        <begin position="324"/>
        <end position="365"/>
    </location>
</feature>